<comment type="catalytic activity">
    <reaction evidence="1">
        <text>Transfers a segment of a (1-&gt;4)-alpha-D-glucan chain to a primary hydroxy group in a similar glucan chain.</text>
        <dbReference type="EC" id="2.4.1.18"/>
    </reaction>
</comment>
<sequence>MAKKTPLLPPIGEYERDRVSNGSHHNPHATLGVHPVDGGGWAIRALRPMAKSVSVVLKSGKEVSLTHIWNGIWDGFVDSKSVPDYRIKTTYLQDGKSTEWLADDPYRHLPTIGELDLHLVAEGRHEELWNALGSHVLSIKGDLGISRGTSFKVWAPNAEAVRVVGDFNHWSGVAHSMRVMGSTGVWELFIPGIEAGSAYKYEILTKQGHWIKKIDPMARATQVPPDTASIVTESTHAWKDKTWMSVRAKRDALSSPMSIYELHAGSWKHAMNYRELADELIPYVQQLGFTHVEFMPLAEHPYAPSWGYQVTGYYAPTSRFGSPDDLRYLIDKLHQAGIGVILDWVPAHFPKDDWALARFDGQALYEHADPRRGEHPDWGTYIFDFGRTEVRNFLVANALYWLEEFHIDGLRVDAVASMLYLDYSRENGEWLPNEFGGRENLDAIRFMQETNATAYRRNPGIMMIAEESTSWGGVSAPTDGGGLGFGFKWNMGWMNDTLKYIEKDPMYRKHHHGELTFSMLYAYNEKFVLPISHDEVVHGKGSLLAKMPGDRWQQLANVRAYLAYMWAHPGKQLLFMGSEFGQPSEWNQERGLDWWILEQPTHQALQSMVSTLNRVYLENAAFWQLDHDPAGFVWIDGGNADANLLSFLRIDKAGNQIACVINFAGQPHHNFNLGLPRAGKWNEILNTDAVEYGGSGVGNFGSVEASGPGSHGQPHSATISVPPLAAVWFKPAN</sequence>
<evidence type="ECO:0000313" key="11">
    <source>
        <dbReference type="EMBL" id="CAB4532671.1"/>
    </source>
</evidence>
<dbReference type="EC" id="2.4.1.18" evidence="4"/>
<keyword evidence="7" id="KW-0808">Transferase</keyword>
<evidence type="ECO:0000256" key="7">
    <source>
        <dbReference type="ARBA" id="ARBA00022679"/>
    </source>
</evidence>
<dbReference type="InterPro" id="IPR037439">
    <property type="entry name" value="Branching_enzy"/>
</dbReference>
<comment type="similarity">
    <text evidence="3">Belongs to the glycosyl hydrolase 13 family. GlgB subfamily.</text>
</comment>
<evidence type="ECO:0000256" key="6">
    <source>
        <dbReference type="ARBA" id="ARBA00022676"/>
    </source>
</evidence>
<proteinExistence type="inferred from homology"/>
<dbReference type="InterPro" id="IPR014756">
    <property type="entry name" value="Ig_E-set"/>
</dbReference>
<evidence type="ECO:0000256" key="2">
    <source>
        <dbReference type="ARBA" id="ARBA00004964"/>
    </source>
</evidence>
<comment type="pathway">
    <text evidence="2">Glycan biosynthesis; glycogen biosynthesis.</text>
</comment>
<protein>
    <recommendedName>
        <fullName evidence="4">1,4-alpha-glucan branching enzyme</fullName>
        <ecNumber evidence="4">2.4.1.18</ecNumber>
    </recommendedName>
</protein>
<dbReference type="HAMAP" id="MF_00685">
    <property type="entry name" value="GlgB"/>
    <property type="match status" value="1"/>
</dbReference>
<dbReference type="PANTHER" id="PTHR43651:SF3">
    <property type="entry name" value="1,4-ALPHA-GLUCAN-BRANCHING ENZYME"/>
    <property type="match status" value="1"/>
</dbReference>
<dbReference type="NCBIfam" id="NF003811">
    <property type="entry name" value="PRK05402.1"/>
    <property type="match status" value="1"/>
</dbReference>
<dbReference type="NCBIfam" id="TIGR01515">
    <property type="entry name" value="branching_enzym"/>
    <property type="match status" value="1"/>
</dbReference>
<keyword evidence="8" id="KW-0320">Glycogen biosynthesis</keyword>
<dbReference type="InterPro" id="IPR054169">
    <property type="entry name" value="GlgB_N"/>
</dbReference>
<dbReference type="InterPro" id="IPR044143">
    <property type="entry name" value="GlgB_N_E_set_prok"/>
</dbReference>
<dbReference type="InterPro" id="IPR013783">
    <property type="entry name" value="Ig-like_fold"/>
</dbReference>
<dbReference type="SUPFAM" id="SSF51445">
    <property type="entry name" value="(Trans)glycosidases"/>
    <property type="match status" value="1"/>
</dbReference>
<dbReference type="Gene3D" id="3.20.20.80">
    <property type="entry name" value="Glycosidases"/>
    <property type="match status" value="1"/>
</dbReference>
<keyword evidence="9" id="KW-0119">Carbohydrate metabolism</keyword>
<dbReference type="SUPFAM" id="SSF81296">
    <property type="entry name" value="E set domains"/>
    <property type="match status" value="2"/>
</dbReference>
<evidence type="ECO:0000256" key="9">
    <source>
        <dbReference type="ARBA" id="ARBA00023277"/>
    </source>
</evidence>
<name>A0A6J6B112_9ZZZZ</name>
<dbReference type="InterPro" id="IPR017853">
    <property type="entry name" value="GH"/>
</dbReference>
<accession>A0A6J6B112</accession>
<dbReference type="UniPathway" id="UPA00164"/>
<evidence type="ECO:0000256" key="3">
    <source>
        <dbReference type="ARBA" id="ARBA00009000"/>
    </source>
</evidence>
<dbReference type="FunFam" id="3.20.20.80:FF:000003">
    <property type="entry name" value="1,4-alpha-glucan branching enzyme GlgB"/>
    <property type="match status" value="1"/>
</dbReference>
<evidence type="ECO:0000256" key="8">
    <source>
        <dbReference type="ARBA" id="ARBA00023056"/>
    </source>
</evidence>
<evidence type="ECO:0000256" key="4">
    <source>
        <dbReference type="ARBA" id="ARBA00012541"/>
    </source>
</evidence>
<dbReference type="AlphaFoldDB" id="A0A6J6B112"/>
<dbReference type="CDD" id="cd11322">
    <property type="entry name" value="AmyAc_Glg_BE"/>
    <property type="match status" value="1"/>
</dbReference>
<dbReference type="Pfam" id="PF02922">
    <property type="entry name" value="CBM_48"/>
    <property type="match status" value="1"/>
</dbReference>
<dbReference type="Pfam" id="PF22019">
    <property type="entry name" value="GlgB_N"/>
    <property type="match status" value="1"/>
</dbReference>
<keyword evidence="5" id="KW-0321">Glycogen metabolism</keyword>
<keyword evidence="6" id="KW-0328">Glycosyltransferase</keyword>
<dbReference type="EMBL" id="CAEZSH010000013">
    <property type="protein sequence ID" value="CAB4532671.1"/>
    <property type="molecule type" value="Genomic_DNA"/>
</dbReference>
<dbReference type="GO" id="GO:0005978">
    <property type="term" value="P:glycogen biosynthetic process"/>
    <property type="evidence" value="ECO:0007669"/>
    <property type="project" value="UniProtKB-UniPathway"/>
</dbReference>
<dbReference type="FunFam" id="2.60.40.1180:FF:000002">
    <property type="entry name" value="1,4-alpha-glucan branching enzyme GlgB"/>
    <property type="match status" value="1"/>
</dbReference>
<dbReference type="PIRSF" id="PIRSF000463">
    <property type="entry name" value="GlgB"/>
    <property type="match status" value="1"/>
</dbReference>
<dbReference type="Pfam" id="PF00128">
    <property type="entry name" value="Alpha-amylase"/>
    <property type="match status" value="1"/>
</dbReference>
<dbReference type="SUPFAM" id="SSF51011">
    <property type="entry name" value="Glycosyl hydrolase domain"/>
    <property type="match status" value="1"/>
</dbReference>
<dbReference type="SMART" id="SM00642">
    <property type="entry name" value="Aamy"/>
    <property type="match status" value="1"/>
</dbReference>
<dbReference type="NCBIfam" id="NF008967">
    <property type="entry name" value="PRK12313.1"/>
    <property type="match status" value="1"/>
</dbReference>
<dbReference type="Pfam" id="PF02806">
    <property type="entry name" value="Alpha-amylase_C"/>
    <property type="match status" value="1"/>
</dbReference>
<evidence type="ECO:0000256" key="5">
    <source>
        <dbReference type="ARBA" id="ARBA00022600"/>
    </source>
</evidence>
<dbReference type="GO" id="GO:0003844">
    <property type="term" value="F:1,4-alpha-glucan branching enzyme activity"/>
    <property type="evidence" value="ECO:0007669"/>
    <property type="project" value="UniProtKB-EC"/>
</dbReference>
<dbReference type="GO" id="GO:0043169">
    <property type="term" value="F:cation binding"/>
    <property type="evidence" value="ECO:0007669"/>
    <property type="project" value="InterPro"/>
</dbReference>
<feature type="domain" description="Glycosyl hydrolase family 13 catalytic" evidence="10">
    <location>
        <begin position="261"/>
        <end position="612"/>
    </location>
</feature>
<dbReference type="Gene3D" id="2.60.40.10">
    <property type="entry name" value="Immunoglobulins"/>
    <property type="match status" value="2"/>
</dbReference>
<dbReference type="InterPro" id="IPR006047">
    <property type="entry name" value="GH13_cat_dom"/>
</dbReference>
<dbReference type="InterPro" id="IPR013780">
    <property type="entry name" value="Glyco_hydro_b"/>
</dbReference>
<dbReference type="GO" id="GO:0005829">
    <property type="term" value="C:cytosol"/>
    <property type="evidence" value="ECO:0007669"/>
    <property type="project" value="TreeGrafter"/>
</dbReference>
<dbReference type="InterPro" id="IPR006407">
    <property type="entry name" value="GlgB"/>
</dbReference>
<evidence type="ECO:0000259" key="10">
    <source>
        <dbReference type="SMART" id="SM00642"/>
    </source>
</evidence>
<gene>
    <name evidence="11" type="ORF">UFOPK1410_00215</name>
</gene>
<organism evidence="11">
    <name type="scientific">freshwater metagenome</name>
    <dbReference type="NCBI Taxonomy" id="449393"/>
    <lineage>
        <taxon>unclassified sequences</taxon>
        <taxon>metagenomes</taxon>
        <taxon>ecological metagenomes</taxon>
    </lineage>
</organism>
<dbReference type="Gene3D" id="2.60.40.1180">
    <property type="entry name" value="Golgi alpha-mannosidase II"/>
    <property type="match status" value="1"/>
</dbReference>
<reference evidence="11" key="1">
    <citation type="submission" date="2020-05" db="EMBL/GenBank/DDBJ databases">
        <authorList>
            <person name="Chiriac C."/>
            <person name="Salcher M."/>
            <person name="Ghai R."/>
            <person name="Kavagutti S V."/>
        </authorList>
    </citation>
    <scope>NUCLEOTIDE SEQUENCE</scope>
</reference>
<dbReference type="PANTHER" id="PTHR43651">
    <property type="entry name" value="1,4-ALPHA-GLUCAN-BRANCHING ENZYME"/>
    <property type="match status" value="1"/>
</dbReference>
<dbReference type="InterPro" id="IPR006048">
    <property type="entry name" value="A-amylase/branching_C"/>
</dbReference>
<dbReference type="CDD" id="cd02855">
    <property type="entry name" value="E_set_GBE_prok_N"/>
    <property type="match status" value="1"/>
</dbReference>
<dbReference type="FunFam" id="2.60.40.10:FF:000169">
    <property type="entry name" value="1,4-alpha-glucan branching enzyme GlgB"/>
    <property type="match status" value="1"/>
</dbReference>
<evidence type="ECO:0000256" key="1">
    <source>
        <dbReference type="ARBA" id="ARBA00000826"/>
    </source>
</evidence>
<dbReference type="GO" id="GO:0004553">
    <property type="term" value="F:hydrolase activity, hydrolyzing O-glycosyl compounds"/>
    <property type="evidence" value="ECO:0007669"/>
    <property type="project" value="InterPro"/>
</dbReference>
<dbReference type="InterPro" id="IPR004193">
    <property type="entry name" value="Glyco_hydro_13_N"/>
</dbReference>